<sequence>MFWPPLLVKFCSEELTIAIHNQRVERHSPRSEDYAITPNSYSTTRAKELNHQKRHGGIEGTNHRIQSLQQQLINVTFAVIYLVRQTVNGVQQRAGSVETVQLRPVFELTVRLGQALSSGIREQLVDYGVVSSPWTGDIIPKRYASHTHWSPVRPVDVPRGQILAGMKMEVIYISTIIPFGSITSPPYRTLLCIVVKAPTGWLPNGENDKEGGRQRKVSVYLSGQEIAEPMVWSSPPVPRACFASFSSFFYIRPVSAERPAPCI</sequence>
<dbReference type="RefSeq" id="XP_045284526.1">
    <property type="nucleotide sequence ID" value="XM_045435220.1"/>
</dbReference>
<dbReference type="InParanoid" id="C0NXH9"/>
<evidence type="ECO:0000313" key="2">
    <source>
        <dbReference type="Proteomes" id="UP000001631"/>
    </source>
</evidence>
<gene>
    <name evidence="1" type="ORF">HCBG_08171</name>
</gene>
<name>C0NXH9_AJECG</name>
<proteinExistence type="predicted"/>
<keyword evidence="2" id="KW-1185">Reference proteome</keyword>
<dbReference type="GeneID" id="69041187"/>
<evidence type="ECO:0000313" key="1">
    <source>
        <dbReference type="EMBL" id="EEH04045.1"/>
    </source>
</evidence>
<reference evidence="1" key="1">
    <citation type="submission" date="2009-02" db="EMBL/GenBank/DDBJ databases">
        <title>The Genome Sequence of Ajellomyces capsulatus strain G186AR.</title>
        <authorList>
            <consortium name="The Broad Institute Genome Sequencing Platform"/>
            <person name="Champion M."/>
            <person name="Cuomo C."/>
            <person name="Ma L.-J."/>
            <person name="Henn M.R."/>
            <person name="Sil A."/>
            <person name="Goldman B."/>
            <person name="Young S.K."/>
            <person name="Kodira C.D."/>
            <person name="Zeng Q."/>
            <person name="Koehrsen M."/>
            <person name="Alvarado L."/>
            <person name="Berlin A."/>
            <person name="Borenstein D."/>
            <person name="Chen Z."/>
            <person name="Engels R."/>
            <person name="Freedman E."/>
            <person name="Gellesch M."/>
            <person name="Goldberg J."/>
            <person name="Griggs A."/>
            <person name="Gujja S."/>
            <person name="Heiman D."/>
            <person name="Hepburn T."/>
            <person name="Howarth C."/>
            <person name="Jen D."/>
            <person name="Larson L."/>
            <person name="Lewis B."/>
            <person name="Mehta T."/>
            <person name="Park D."/>
            <person name="Pearson M."/>
            <person name="Roberts A."/>
            <person name="Saif S."/>
            <person name="Shea T."/>
            <person name="Shenoy N."/>
            <person name="Sisk P."/>
            <person name="Stolte C."/>
            <person name="Sykes S."/>
            <person name="Walk T."/>
            <person name="White J."/>
            <person name="Yandava C."/>
            <person name="Klein B."/>
            <person name="McEwen J.G."/>
            <person name="Puccia R."/>
            <person name="Goldman G.H."/>
            <person name="Felipe M.S."/>
            <person name="Nino-Vega G."/>
            <person name="San-Blas G."/>
            <person name="Taylor J."/>
            <person name="Mendoza L."/>
            <person name="Galagan J."/>
            <person name="Nusbaum C."/>
            <person name="Birren B."/>
        </authorList>
    </citation>
    <scope>NUCLEOTIDE SEQUENCE</scope>
    <source>
        <strain evidence="1">G186AR</strain>
    </source>
</reference>
<dbReference type="EMBL" id="GG663375">
    <property type="protein sequence ID" value="EEH04045.1"/>
    <property type="molecule type" value="Genomic_DNA"/>
</dbReference>
<dbReference type="AlphaFoldDB" id="C0NXH9"/>
<protein>
    <submittedName>
        <fullName evidence="1">Uncharacterized protein</fullName>
    </submittedName>
</protein>
<organism evidence="1 2">
    <name type="scientific">Ajellomyces capsulatus (strain G186AR / H82 / ATCC MYA-2454 / RMSCC 2432)</name>
    <name type="common">Darling's disease fungus</name>
    <name type="synonym">Histoplasma capsulatum</name>
    <dbReference type="NCBI Taxonomy" id="447093"/>
    <lineage>
        <taxon>Eukaryota</taxon>
        <taxon>Fungi</taxon>
        <taxon>Dikarya</taxon>
        <taxon>Ascomycota</taxon>
        <taxon>Pezizomycotina</taxon>
        <taxon>Eurotiomycetes</taxon>
        <taxon>Eurotiomycetidae</taxon>
        <taxon>Onygenales</taxon>
        <taxon>Ajellomycetaceae</taxon>
        <taxon>Histoplasma</taxon>
    </lineage>
</organism>
<dbReference type="Proteomes" id="UP000001631">
    <property type="component" value="Unassembled WGS sequence"/>
</dbReference>
<dbReference type="HOGENOM" id="CLU_1057564_0_0_1"/>
<accession>C0NXH9</accession>